<dbReference type="SUPFAM" id="SSF48179">
    <property type="entry name" value="6-phosphogluconate dehydrogenase C-terminal domain-like"/>
    <property type="match status" value="1"/>
</dbReference>
<dbReference type="Pfam" id="PF03446">
    <property type="entry name" value="NAD_binding_2"/>
    <property type="match status" value="1"/>
</dbReference>
<dbReference type="Pfam" id="PF14833">
    <property type="entry name" value="NAD_binding_11"/>
    <property type="match status" value="1"/>
</dbReference>
<evidence type="ECO:0000256" key="2">
    <source>
        <dbReference type="ARBA" id="ARBA00023002"/>
    </source>
</evidence>
<evidence type="ECO:0000256" key="1">
    <source>
        <dbReference type="ARBA" id="ARBA00009080"/>
    </source>
</evidence>
<dbReference type="RefSeq" id="WP_266596094.1">
    <property type="nucleotide sequence ID" value="NZ_JAPHNL010000020.1"/>
</dbReference>
<feature type="domain" description="3-hydroxyisobutyrate dehydrogenase-like NAD-binding" evidence="6">
    <location>
        <begin position="200"/>
        <end position="316"/>
    </location>
</feature>
<dbReference type="EMBL" id="JAPHNL010000020">
    <property type="protein sequence ID" value="MCX3058807.1"/>
    <property type="molecule type" value="Genomic_DNA"/>
</dbReference>
<feature type="region of interest" description="Disordered" evidence="4">
    <location>
        <begin position="1"/>
        <end position="30"/>
    </location>
</feature>
<dbReference type="InterPro" id="IPR036291">
    <property type="entry name" value="NAD(P)-bd_dom_sf"/>
</dbReference>
<dbReference type="Proteomes" id="UP001163064">
    <property type="component" value="Unassembled WGS sequence"/>
</dbReference>
<organism evidence="7 8">
    <name type="scientific">Streptomyces beihaiensis</name>
    <dbReference type="NCBI Taxonomy" id="2984495"/>
    <lineage>
        <taxon>Bacteria</taxon>
        <taxon>Bacillati</taxon>
        <taxon>Actinomycetota</taxon>
        <taxon>Actinomycetes</taxon>
        <taxon>Kitasatosporales</taxon>
        <taxon>Streptomycetaceae</taxon>
        <taxon>Streptomyces</taxon>
    </lineage>
</organism>
<dbReference type="PIRSF" id="PIRSF000103">
    <property type="entry name" value="HIBADH"/>
    <property type="match status" value="1"/>
</dbReference>
<comment type="caution">
    <text evidence="7">The sequence shown here is derived from an EMBL/GenBank/DDBJ whole genome shotgun (WGS) entry which is preliminary data.</text>
</comment>
<comment type="similarity">
    <text evidence="1">Belongs to the HIBADH-related family.</text>
</comment>
<dbReference type="Gene3D" id="1.10.1040.10">
    <property type="entry name" value="N-(1-d-carboxylethyl)-l-norvaline Dehydrogenase, domain 2"/>
    <property type="match status" value="1"/>
</dbReference>
<dbReference type="PANTHER" id="PTHR43580">
    <property type="entry name" value="OXIDOREDUCTASE GLYR1-RELATED"/>
    <property type="match status" value="1"/>
</dbReference>
<protein>
    <submittedName>
        <fullName evidence="7">NAD(P)-dependent oxidoreductase</fullName>
    </submittedName>
</protein>
<evidence type="ECO:0000256" key="4">
    <source>
        <dbReference type="SAM" id="MobiDB-lite"/>
    </source>
</evidence>
<dbReference type="PANTHER" id="PTHR43580:SF2">
    <property type="entry name" value="CYTOKINE-LIKE NUCLEAR FACTOR N-PAC"/>
    <property type="match status" value="1"/>
</dbReference>
<feature type="compositionally biased region" description="Basic and acidic residues" evidence="4">
    <location>
        <begin position="1"/>
        <end position="12"/>
    </location>
</feature>
<dbReference type="InterPro" id="IPR051265">
    <property type="entry name" value="HIBADH-related_NP60_sf"/>
</dbReference>
<proteinExistence type="inferred from homology"/>
<feature type="domain" description="6-phosphogluconate dehydrogenase NADP-binding" evidence="5">
    <location>
        <begin position="36"/>
        <end position="192"/>
    </location>
</feature>
<gene>
    <name evidence="7" type="ORF">OFY01_03280</name>
</gene>
<keyword evidence="2" id="KW-0560">Oxidoreductase</keyword>
<sequence length="327" mass="33884">MTDRPTSDEHTTDSPATDSPATDSQATDSQAVDDLTVAVLGTGIMGGAMARNLLTCGHTVRVWNRTRAKAEPLAADGAFVADTPAEAVTGADVVLTMLYDGRAAVEVMRQAADQLRPGTVWAQSTTAGIEAVGELAAFAREHGLVLYDAPVLGTRQPAETGRLTVLAAGPVEGREKVTPVFDAVGARTVWTGQDAAAATATRLKLVANSWVLAVVSAAGESLALSKALGVDPQSFLDLIEGGPLDMGYLRAKAGLVLEDRLTPPQFAVATAAKDARLIVEAGERGGVRLDVAEATAERMERAAAKGHADEDMAAAYFASFQDPTTAS</sequence>
<evidence type="ECO:0000259" key="5">
    <source>
        <dbReference type="Pfam" id="PF03446"/>
    </source>
</evidence>
<keyword evidence="8" id="KW-1185">Reference proteome</keyword>
<dbReference type="Gene3D" id="3.40.50.720">
    <property type="entry name" value="NAD(P)-binding Rossmann-like Domain"/>
    <property type="match status" value="1"/>
</dbReference>
<evidence type="ECO:0000256" key="3">
    <source>
        <dbReference type="ARBA" id="ARBA00023027"/>
    </source>
</evidence>
<keyword evidence="3" id="KW-0520">NAD</keyword>
<accession>A0ABT3TP41</accession>
<dbReference type="InterPro" id="IPR008927">
    <property type="entry name" value="6-PGluconate_DH-like_C_sf"/>
</dbReference>
<dbReference type="InterPro" id="IPR015815">
    <property type="entry name" value="HIBADH-related"/>
</dbReference>
<dbReference type="InterPro" id="IPR006115">
    <property type="entry name" value="6PGDH_NADP-bd"/>
</dbReference>
<dbReference type="InterPro" id="IPR013328">
    <property type="entry name" value="6PGD_dom2"/>
</dbReference>
<reference evidence="7" key="1">
    <citation type="submission" date="2022-10" db="EMBL/GenBank/DDBJ databases">
        <title>Streptomyces beihaiensis sp. nov., a chitin degrading actinobacterium, isolated from shrimp pond soil.</title>
        <authorList>
            <person name="Xie J."/>
            <person name="Shen N."/>
        </authorList>
    </citation>
    <scope>NUCLEOTIDE SEQUENCE</scope>
    <source>
        <strain evidence="7">GXMU-J5</strain>
    </source>
</reference>
<feature type="compositionally biased region" description="Polar residues" evidence="4">
    <location>
        <begin position="13"/>
        <end position="30"/>
    </location>
</feature>
<name>A0ABT3TP41_9ACTN</name>
<evidence type="ECO:0000313" key="8">
    <source>
        <dbReference type="Proteomes" id="UP001163064"/>
    </source>
</evidence>
<evidence type="ECO:0000259" key="6">
    <source>
        <dbReference type="Pfam" id="PF14833"/>
    </source>
</evidence>
<dbReference type="SUPFAM" id="SSF51735">
    <property type="entry name" value="NAD(P)-binding Rossmann-fold domains"/>
    <property type="match status" value="1"/>
</dbReference>
<dbReference type="InterPro" id="IPR029154">
    <property type="entry name" value="HIBADH-like_NADP-bd"/>
</dbReference>
<evidence type="ECO:0000313" key="7">
    <source>
        <dbReference type="EMBL" id="MCX3058807.1"/>
    </source>
</evidence>